<dbReference type="Pfam" id="PF23282">
    <property type="entry name" value="WHD_ROQ1"/>
    <property type="match status" value="1"/>
</dbReference>
<dbReference type="Gene3D" id="3.40.50.300">
    <property type="entry name" value="P-loop containing nucleotide triphosphate hydrolases"/>
    <property type="match status" value="1"/>
</dbReference>
<dbReference type="SMART" id="SM00255">
    <property type="entry name" value="TIR"/>
    <property type="match status" value="2"/>
</dbReference>
<dbReference type="InterPro" id="IPR027417">
    <property type="entry name" value="P-loop_NTPase"/>
</dbReference>
<dbReference type="PROSITE" id="PS50104">
    <property type="entry name" value="TIR"/>
    <property type="match status" value="2"/>
</dbReference>
<evidence type="ECO:0000256" key="2">
    <source>
        <dbReference type="ARBA" id="ARBA00022737"/>
    </source>
</evidence>
<dbReference type="SUPFAM" id="SSF52540">
    <property type="entry name" value="P-loop containing nucleoside triphosphate hydrolases"/>
    <property type="match status" value="1"/>
</dbReference>
<dbReference type="Pfam" id="PF00931">
    <property type="entry name" value="NB-ARC"/>
    <property type="match status" value="1"/>
</dbReference>
<evidence type="ECO:0000256" key="1">
    <source>
        <dbReference type="ARBA" id="ARBA00022614"/>
    </source>
</evidence>
<protein>
    <submittedName>
        <fullName evidence="7">Disease resistance protein RPV1-like isoform X1</fullName>
    </submittedName>
</protein>
<accession>A0A2I4FVF5</accession>
<dbReference type="Gene3D" id="3.40.50.10140">
    <property type="entry name" value="Toll/interleukin-1 receptor homology (TIR) domain"/>
    <property type="match status" value="2"/>
</dbReference>
<dbReference type="KEGG" id="jre:109002372"/>
<feature type="compositionally biased region" description="Polar residues" evidence="5">
    <location>
        <begin position="10"/>
        <end position="20"/>
    </location>
</feature>
<dbReference type="InterPro" id="IPR001611">
    <property type="entry name" value="Leu-rich_rpt"/>
</dbReference>
<feature type="region of interest" description="Disordered" evidence="5">
    <location>
        <begin position="1"/>
        <end position="26"/>
    </location>
</feature>
<dbReference type="Proteomes" id="UP000235220">
    <property type="component" value="Chromosome 15"/>
</dbReference>
<dbReference type="PRINTS" id="PR00364">
    <property type="entry name" value="DISEASERSIST"/>
</dbReference>
<keyword evidence="3" id="KW-0611">Plant defense</keyword>
<dbReference type="PROSITE" id="PS51450">
    <property type="entry name" value="LRR"/>
    <property type="match status" value="4"/>
</dbReference>
<keyword evidence="6" id="KW-1185">Reference proteome</keyword>
<evidence type="ECO:0000256" key="3">
    <source>
        <dbReference type="ARBA" id="ARBA00022821"/>
    </source>
</evidence>
<dbReference type="InterPro" id="IPR002182">
    <property type="entry name" value="NB-ARC"/>
</dbReference>
<dbReference type="InterPro" id="IPR058546">
    <property type="entry name" value="RPS4B/Roq1-like_LRR"/>
</dbReference>
<dbReference type="SMART" id="SM00364">
    <property type="entry name" value="LRR_BAC"/>
    <property type="match status" value="4"/>
</dbReference>
<dbReference type="InterPro" id="IPR042197">
    <property type="entry name" value="Apaf_helical"/>
</dbReference>
<sequence length="1977" mass="221558">MSYTKKLRTSHSYIPSSNSESEPKEHDVFLSFRGEDTRNTFTDHLYRALVDKGISTFMDDDKIGIGKPISPELLLAIEKSSVAVIVLSRNYASSTWCLQELAKIIECMKEKEMRVLPIFYQVDPSDVRNQTGTIADAFAEHEIRFGKNLEVQTWRNALREVANLSGRHLQNGDESMFIKSVVEGISRELINLVGDDGDKLSDMASTISIETTPSSPSSSSKHRWKYEVFLSFSGETRDIFTSHLCYELCKKFISTFKDDDRLDIGRPIKKDLLHAIEKSRMAVIIISKEYALSTWCLEELAKIVECMEDTEMKVLPIFYHVEPRDVWHQGGTFRDAFALHEQNLVNEDKVQTWRNALKKVANLSGFHLKNGDELTFIKEIVKMISRELINLIDDREDNLVGIDSRVNEMHLHLGIGFYDVRIIGICGMSGMGKTTLARGIFQKFNHLFQARSFLENVSLVSKRNGLVALQEKILSDMKLKVDQEKWDVLKGIDVIRNRLLYTKVLIVLDDVDEKEQLETLAGNCNWFGPGSRIIVTTRDECLLTAHGVQIIHWIKGLQENEALQLFSQEAFRNPDQCEDQDFLDLCNDYVSCAGGHPLALKVLGSSLLGKGREEWKRSLKEVLPNRDIQQQLQIGFDALGYTEKNIQHILEIGFKALGDTEKKMFLDIACFFNGEDKDRVVDLLEDSDCFPNIDIETLMDKSLITILGRKLYMHSVLQEMGREIVRRVENLGQRSRLWHRDDIFEVLRENSGTCQVQGIMLSPSSRHEEEDLKPEAFSNMKKLRLIKICDVTLPQGLNSLSNWLRLMEWHQYSWQNIPKSFQPRNLVELIMHRSSFLQLPIAFLKLKKLKVMDFSGSENLRMTPDFSGCPSLQKLIFDGCTRLYEVHPSIGALNKLILLNLKDCKCLRSLPHEINLESLNLLILSGCSSFNKFPEIGQNMKLLSELYLDGTAIEELPLSIQHLIGLTLLNLGECKKLSIFPSDICCLPALKTLILSGSTPTLSLLNIFSGLTSLVTLDLSDCNLLDGALPDNLSSLSSLESLNLSRNNFTRLPDSISQLPKLKFLCLDNCSRLQLLPNLPSTTQFVMARECTALQNYSNQVVGSTSGGGEFTVINCHRLAAREEDILSEVSSLYKHFQPLWMEEQIHQSDEYHGMPEAAIPLPYNLSKDDSWRGIVLLWKTLVNTTLVNSPPTLNLRECRKLLVLPSVICCIPALKIMILSRCKGQPPSPVLLSIGAPLTLSLPSFFSAFTSLVALDLGESNLLDGALPEDLSSLSSLESLNLSRNNFTRLPDSISQLPMLKFLSLDNCSRLQLLPNLPSTTQFVMARECTSLQNYSNQVVVSPSGGGEFTVINCLSLAAREEDILSEVSSLYTHFQPLWMEEQIHQSDEYHGMPEAAIPLPYNLSKDDSWRGIVLLWKTLVNTTLVNSPGTLNLGECRKLLVFPSVICGLPALKTLILSGCKGQPPSPVLVPISAPHTMSLPSLFSGMTFLVNLNLSFCNLLDGALPNDPSGLSSLEILDLSGNNFTRLPESISQLQKLKFLYLDNCSKLQLLPNLPSTTLMDRECTSLQNYSNQDVVSTSAGMYKKEEDFSRDVSKKIIPSFFSGLNSVVPPDPMEYRYSLGSILEPSDLVVESFQPSDPVLCSDFLHLPESFQPSDLVLRSNFLQSPLAFLKLKKLKVMDFSGSENLRMTPDFSGCPSLQRLIFEGCTRLYEVHPSIGALKHLILLNLKDCKCLRSLPHEINLESLNLLILSGCSSFNKFPEIGQNLSELYLDGTAIEELPLSIQPALNLRECKKVSVFPSDICCLPALKTPILSGSTPTLSLLNLFSGLTSLVTLDLSDCNLFDGALPEDLSSLSSLEYLDLSRNNFTRLPESISQLPKLKVLYLVNCSNLQLLPNLPSTTQLVMDRECTSLQNYSNQVAMSTSAGGSISDDIKLREASGVGSARKRKMEEAFGQREMAKVVRFGKHGRPNTT</sequence>
<keyword evidence="1" id="KW-0433">Leucine-rich repeat</keyword>
<dbReference type="SMART" id="SM00369">
    <property type="entry name" value="LRR_TYP"/>
    <property type="match status" value="7"/>
</dbReference>
<dbReference type="SUPFAM" id="SSF46785">
    <property type="entry name" value="Winged helix' DNA-binding domain"/>
    <property type="match status" value="1"/>
</dbReference>
<organism evidence="6 7">
    <name type="scientific">Juglans regia</name>
    <name type="common">English walnut</name>
    <dbReference type="NCBI Taxonomy" id="51240"/>
    <lineage>
        <taxon>Eukaryota</taxon>
        <taxon>Viridiplantae</taxon>
        <taxon>Streptophyta</taxon>
        <taxon>Embryophyta</taxon>
        <taxon>Tracheophyta</taxon>
        <taxon>Spermatophyta</taxon>
        <taxon>Magnoliopsida</taxon>
        <taxon>eudicotyledons</taxon>
        <taxon>Gunneridae</taxon>
        <taxon>Pentapetalae</taxon>
        <taxon>rosids</taxon>
        <taxon>fabids</taxon>
        <taxon>Fagales</taxon>
        <taxon>Juglandaceae</taxon>
        <taxon>Juglans</taxon>
    </lineage>
</organism>
<dbReference type="RefSeq" id="XP_018835627.1">
    <property type="nucleotide sequence ID" value="XM_018980082.2"/>
</dbReference>
<dbReference type="SUPFAM" id="SSF52058">
    <property type="entry name" value="L domain-like"/>
    <property type="match status" value="3"/>
</dbReference>
<dbReference type="Pfam" id="PF23286">
    <property type="entry name" value="LRR_13"/>
    <property type="match status" value="1"/>
</dbReference>
<dbReference type="InterPro" id="IPR036390">
    <property type="entry name" value="WH_DNA-bd_sf"/>
</dbReference>
<evidence type="ECO:0000256" key="5">
    <source>
        <dbReference type="SAM" id="MobiDB-lite"/>
    </source>
</evidence>
<dbReference type="Gramene" id="Jr15_01620_p1">
    <property type="protein sequence ID" value="cds.Jr15_01620_p1"/>
    <property type="gene ID" value="Jr15_01620"/>
</dbReference>
<evidence type="ECO:0000256" key="4">
    <source>
        <dbReference type="ARBA" id="ARBA00023027"/>
    </source>
</evidence>
<dbReference type="GO" id="GO:0007165">
    <property type="term" value="P:signal transduction"/>
    <property type="evidence" value="ECO:0007669"/>
    <property type="project" value="InterPro"/>
</dbReference>
<proteinExistence type="predicted"/>
<dbReference type="InterPro" id="IPR003591">
    <property type="entry name" value="Leu-rich_rpt_typical-subtyp"/>
</dbReference>
<name>A0A2I4FVF5_JUGRE</name>
<gene>
    <name evidence="7" type="primary">LOC109002372</name>
</gene>
<dbReference type="Pfam" id="PF13855">
    <property type="entry name" value="LRR_8"/>
    <property type="match status" value="2"/>
</dbReference>
<dbReference type="FunFam" id="3.40.50.10140:FF:000007">
    <property type="entry name" value="Disease resistance protein (TIR-NBS-LRR class)"/>
    <property type="match status" value="2"/>
</dbReference>
<dbReference type="PANTHER" id="PTHR11017">
    <property type="entry name" value="LEUCINE-RICH REPEAT-CONTAINING PROTEIN"/>
    <property type="match status" value="1"/>
</dbReference>
<evidence type="ECO:0000313" key="6">
    <source>
        <dbReference type="Proteomes" id="UP000235220"/>
    </source>
</evidence>
<reference evidence="7" key="1">
    <citation type="submission" date="2025-08" db="UniProtKB">
        <authorList>
            <consortium name="RefSeq"/>
        </authorList>
    </citation>
    <scope>IDENTIFICATION</scope>
    <source>
        <tissue evidence="7">Leaves</tissue>
    </source>
</reference>
<dbReference type="OrthoDB" id="1936883at2759"/>
<dbReference type="SUPFAM" id="SSF52200">
    <property type="entry name" value="Toll/Interleukin receptor TIR domain"/>
    <property type="match status" value="2"/>
</dbReference>
<dbReference type="GO" id="GO:0006952">
    <property type="term" value="P:defense response"/>
    <property type="evidence" value="ECO:0007669"/>
    <property type="project" value="UniProtKB-KW"/>
</dbReference>
<dbReference type="InterPro" id="IPR000157">
    <property type="entry name" value="TIR_dom"/>
</dbReference>
<dbReference type="Gene3D" id="3.80.10.10">
    <property type="entry name" value="Ribonuclease Inhibitor"/>
    <property type="match status" value="6"/>
</dbReference>
<evidence type="ECO:0000313" key="7">
    <source>
        <dbReference type="RefSeq" id="XP_018835627.1"/>
    </source>
</evidence>
<dbReference type="InterPro" id="IPR044974">
    <property type="entry name" value="Disease_R_plants"/>
</dbReference>
<dbReference type="GO" id="GO:0043531">
    <property type="term" value="F:ADP binding"/>
    <property type="evidence" value="ECO:0007669"/>
    <property type="project" value="InterPro"/>
</dbReference>
<keyword evidence="2" id="KW-0677">Repeat</keyword>
<dbReference type="GeneID" id="109002372"/>
<dbReference type="InterPro" id="IPR058192">
    <property type="entry name" value="WHD_ROQ1-like"/>
</dbReference>
<keyword evidence="4" id="KW-0520">NAD</keyword>
<dbReference type="Pfam" id="PF01582">
    <property type="entry name" value="TIR"/>
    <property type="match status" value="2"/>
</dbReference>
<dbReference type="Gene3D" id="1.10.8.430">
    <property type="entry name" value="Helical domain of apoptotic protease-activating factors"/>
    <property type="match status" value="1"/>
</dbReference>
<dbReference type="InterPro" id="IPR032675">
    <property type="entry name" value="LRR_dom_sf"/>
</dbReference>
<dbReference type="InterPro" id="IPR035897">
    <property type="entry name" value="Toll_tir_struct_dom_sf"/>
</dbReference>
<dbReference type="PANTHER" id="PTHR11017:SF559">
    <property type="entry name" value="DISEASE RESISTANCE PROTEIN CHL1"/>
    <property type="match status" value="1"/>
</dbReference>